<accession>A0ABQ6IVL8</accession>
<evidence type="ECO:0000256" key="7">
    <source>
        <dbReference type="ARBA" id="ARBA00023136"/>
    </source>
</evidence>
<evidence type="ECO:0000313" key="9">
    <source>
        <dbReference type="EMBL" id="GMA40777.1"/>
    </source>
</evidence>
<dbReference type="CDD" id="cd03498">
    <property type="entry name" value="SQR_TypeB_2_TM"/>
    <property type="match status" value="1"/>
</dbReference>
<keyword evidence="7 8" id="KW-0472">Membrane</keyword>
<feature type="transmembrane region" description="Helical" evidence="8">
    <location>
        <begin position="179"/>
        <end position="203"/>
    </location>
</feature>
<dbReference type="Proteomes" id="UP001157126">
    <property type="component" value="Unassembled WGS sequence"/>
</dbReference>
<organism evidence="9 10">
    <name type="scientific">Mobilicoccus caccae</name>
    <dbReference type="NCBI Taxonomy" id="1859295"/>
    <lineage>
        <taxon>Bacteria</taxon>
        <taxon>Bacillati</taxon>
        <taxon>Actinomycetota</taxon>
        <taxon>Actinomycetes</taxon>
        <taxon>Micrococcales</taxon>
        <taxon>Dermatophilaceae</taxon>
        <taxon>Mobilicoccus</taxon>
    </lineage>
</organism>
<feature type="transmembrane region" description="Helical" evidence="8">
    <location>
        <begin position="48"/>
        <end position="69"/>
    </location>
</feature>
<name>A0ABQ6IVL8_9MICO</name>
<protein>
    <submittedName>
        <fullName evidence="9">Succinate dehydrogenase</fullName>
    </submittedName>
</protein>
<keyword evidence="6" id="KW-0408">Iron</keyword>
<evidence type="ECO:0000256" key="5">
    <source>
        <dbReference type="ARBA" id="ARBA00022989"/>
    </source>
</evidence>
<dbReference type="InterPro" id="IPR011138">
    <property type="entry name" value="Cytochrome_b-558"/>
</dbReference>
<sequence>MAVSGLFFVFYVLLHMYGNLQILAGHQAFDTYAHHLRVLGEPMLPYEGALWVFRILLIVALIAHAYSAIKLWGRANHARQNRYLVKNAMGASLSSRTMRWGGIALLLFVIFHLLHFTIRSLPITEYSGSPAAMVVHAFQNPLMTLIYVLAMIALGMHLHHGVWSACQTLGFTNSAKSRGLAKFAGIVVAAVVVIGFLIPPLAIQFGIIQ</sequence>
<keyword evidence="2" id="KW-0349">Heme</keyword>
<evidence type="ECO:0000256" key="2">
    <source>
        <dbReference type="ARBA" id="ARBA00022617"/>
    </source>
</evidence>
<comment type="caution">
    <text evidence="9">The sequence shown here is derived from an EMBL/GenBank/DDBJ whole genome shotgun (WGS) entry which is preliminary data.</text>
</comment>
<gene>
    <name evidence="9" type="ORF">GCM10025883_28220</name>
</gene>
<evidence type="ECO:0000256" key="1">
    <source>
        <dbReference type="ARBA" id="ARBA00004370"/>
    </source>
</evidence>
<dbReference type="InterPro" id="IPR000701">
    <property type="entry name" value="SuccDH_FuR_B_TM-su"/>
</dbReference>
<evidence type="ECO:0000256" key="8">
    <source>
        <dbReference type="SAM" id="Phobius"/>
    </source>
</evidence>
<keyword evidence="10" id="KW-1185">Reference proteome</keyword>
<dbReference type="InterPro" id="IPR034804">
    <property type="entry name" value="SQR/QFR_C/D"/>
</dbReference>
<feature type="transmembrane region" description="Helical" evidence="8">
    <location>
        <begin position="138"/>
        <end position="158"/>
    </location>
</feature>
<keyword evidence="5 8" id="KW-1133">Transmembrane helix</keyword>
<feature type="transmembrane region" description="Helical" evidence="8">
    <location>
        <begin position="100"/>
        <end position="118"/>
    </location>
</feature>
<dbReference type="Pfam" id="PF01127">
    <property type="entry name" value="Sdh_cyt"/>
    <property type="match status" value="1"/>
</dbReference>
<dbReference type="NCBIfam" id="TIGR02046">
    <property type="entry name" value="sdhC_b558_fam"/>
    <property type="match status" value="1"/>
</dbReference>
<dbReference type="EMBL" id="BSUO01000001">
    <property type="protein sequence ID" value="GMA40777.1"/>
    <property type="molecule type" value="Genomic_DNA"/>
</dbReference>
<reference evidence="10" key="1">
    <citation type="journal article" date="2019" name="Int. J. Syst. Evol. Microbiol.">
        <title>The Global Catalogue of Microorganisms (GCM) 10K type strain sequencing project: providing services to taxonomists for standard genome sequencing and annotation.</title>
        <authorList>
            <consortium name="The Broad Institute Genomics Platform"/>
            <consortium name="The Broad Institute Genome Sequencing Center for Infectious Disease"/>
            <person name="Wu L."/>
            <person name="Ma J."/>
        </authorList>
    </citation>
    <scope>NUCLEOTIDE SEQUENCE [LARGE SCALE GENOMIC DNA]</scope>
    <source>
        <strain evidence="10">NBRC 113072</strain>
    </source>
</reference>
<evidence type="ECO:0000256" key="6">
    <source>
        <dbReference type="ARBA" id="ARBA00023004"/>
    </source>
</evidence>
<evidence type="ECO:0000256" key="4">
    <source>
        <dbReference type="ARBA" id="ARBA00022723"/>
    </source>
</evidence>
<keyword evidence="4" id="KW-0479">Metal-binding</keyword>
<keyword evidence="3 8" id="KW-0812">Transmembrane</keyword>
<dbReference type="Gene3D" id="1.20.1300.10">
    <property type="entry name" value="Fumarate reductase/succinate dehydrogenase, transmembrane subunit"/>
    <property type="match status" value="1"/>
</dbReference>
<proteinExistence type="predicted"/>
<evidence type="ECO:0000256" key="3">
    <source>
        <dbReference type="ARBA" id="ARBA00022692"/>
    </source>
</evidence>
<dbReference type="SUPFAM" id="SSF81343">
    <property type="entry name" value="Fumarate reductase respiratory complex transmembrane subunits"/>
    <property type="match status" value="1"/>
</dbReference>
<comment type="subcellular location">
    <subcellularLocation>
        <location evidence="1">Membrane</location>
    </subcellularLocation>
</comment>
<evidence type="ECO:0000313" key="10">
    <source>
        <dbReference type="Proteomes" id="UP001157126"/>
    </source>
</evidence>